<dbReference type="STRING" id="2010991.A0A3M2S3J2"/>
<keyword evidence="4 10" id="KW-0645">Protease</keyword>
<dbReference type="GO" id="GO:0016020">
    <property type="term" value="C:membrane"/>
    <property type="evidence" value="ECO:0007669"/>
    <property type="project" value="UniProtKB-SubCell"/>
</dbReference>
<evidence type="ECO:0000256" key="6">
    <source>
        <dbReference type="ARBA" id="ARBA00022801"/>
    </source>
</evidence>
<keyword evidence="8 10" id="KW-1133">Transmembrane helix</keyword>
<comment type="subcellular location">
    <subcellularLocation>
        <location evidence="2 10">Membrane</location>
        <topology evidence="2 10">Multi-pass membrane protein</topology>
    </subcellularLocation>
</comment>
<dbReference type="SUPFAM" id="SSF144091">
    <property type="entry name" value="Rhomboid-like"/>
    <property type="match status" value="1"/>
</dbReference>
<dbReference type="InterPro" id="IPR002610">
    <property type="entry name" value="Peptidase_S54_rhomboid-like"/>
</dbReference>
<keyword evidence="9 10" id="KW-0472">Membrane</keyword>
<protein>
    <recommendedName>
        <fullName evidence="10">Rhomboid-type serine protease</fullName>
        <ecNumber evidence="10">3.4.21.105</ecNumber>
    </recommendedName>
</protein>
<feature type="transmembrane region" description="Helical" evidence="10">
    <location>
        <begin position="212"/>
        <end position="234"/>
    </location>
</feature>
<keyword evidence="5 10" id="KW-0812">Transmembrane</keyword>
<dbReference type="PANTHER" id="PTHR22936">
    <property type="entry name" value="RHOMBOID-RELATED"/>
    <property type="match status" value="1"/>
</dbReference>
<dbReference type="GO" id="GO:0004252">
    <property type="term" value="F:serine-type endopeptidase activity"/>
    <property type="evidence" value="ECO:0007669"/>
    <property type="project" value="InterPro"/>
</dbReference>
<evidence type="ECO:0000256" key="11">
    <source>
        <dbReference type="SAM" id="MobiDB-lite"/>
    </source>
</evidence>
<evidence type="ECO:0000256" key="1">
    <source>
        <dbReference type="ARBA" id="ARBA00000156"/>
    </source>
</evidence>
<keyword evidence="14" id="KW-1185">Reference proteome</keyword>
<evidence type="ECO:0000256" key="9">
    <source>
        <dbReference type="ARBA" id="ARBA00023136"/>
    </source>
</evidence>
<sequence length="570" mass="62116">MAAQEYYNQGGRPQPPYGADSSSSPYYQSHDTPSPGSTPAPPYQAAYSAPPPDTSIYPAETAGHVPTSKPAPYSPSDISYTPATAYAAPGQSSSSRPQGQGQQEQSPFDTVFDDNAYPMNTNSRPTPSSSTGDIGQHGFYQDTSYHGGSDAAHGNGHGQEAIPLQDRPGKDVDPEMNDHIYDAPGRNRKTKKGKVRLGELGMLGANNKRIPWVVYIFSVVQIAVFIACIARNGVLTGSPIATKPDFNIFIGPSYPVLINMGARFAPCMHNVKGIQDRDMIKTSSGLQDPVVFMCPNATKNDTLCSLKTVCGFGGTVPNPKFNGDIDQSPQPNQWFRFITSIFLHAGVVHILFNLLVQLTIGKDMERAIGPVRFLLVYISAGIFGNIMGGNYAPPGYASMGASGAIFGIIALTLLDLLYSWKDRKSPVKDLLFIFLDMAIAFVLGLLPGLDNFAHIGGFLMGLSLGVCVLHSPNSLRRRIGQELSYSAVSPSTGEAPPPFFKNPMGFFKGRKPLWWAWWLIRAGFLVMIIVVFIVLLNRFYTSHEVCKWCKHINCLPVKDWCELGTYDDPK</sequence>
<feature type="compositionally biased region" description="Low complexity" evidence="11">
    <location>
        <begin position="120"/>
        <end position="131"/>
    </location>
</feature>
<dbReference type="Proteomes" id="UP000277212">
    <property type="component" value="Unassembled WGS sequence"/>
</dbReference>
<comment type="caution">
    <text evidence="10">Lacks conserved residue(s) required for the propagation of feature annotation.</text>
</comment>
<evidence type="ECO:0000259" key="12">
    <source>
        <dbReference type="Pfam" id="PF01694"/>
    </source>
</evidence>
<evidence type="ECO:0000313" key="13">
    <source>
        <dbReference type="EMBL" id="RMJ12116.1"/>
    </source>
</evidence>
<evidence type="ECO:0000256" key="8">
    <source>
        <dbReference type="ARBA" id="ARBA00022989"/>
    </source>
</evidence>
<organism evidence="13 14">
    <name type="scientific">Fusarium kuroshium</name>
    <dbReference type="NCBI Taxonomy" id="2010991"/>
    <lineage>
        <taxon>Eukaryota</taxon>
        <taxon>Fungi</taxon>
        <taxon>Dikarya</taxon>
        <taxon>Ascomycota</taxon>
        <taxon>Pezizomycotina</taxon>
        <taxon>Sordariomycetes</taxon>
        <taxon>Hypocreomycetidae</taxon>
        <taxon>Hypocreales</taxon>
        <taxon>Nectriaceae</taxon>
        <taxon>Fusarium</taxon>
        <taxon>Fusarium solani species complex</taxon>
    </lineage>
</organism>
<keyword evidence="7 10" id="KW-0720">Serine protease</keyword>
<feature type="transmembrane region" description="Helical" evidence="10">
    <location>
        <begin position="367"/>
        <end position="387"/>
    </location>
</feature>
<feature type="transmembrane region" description="Helical" evidence="10">
    <location>
        <begin position="514"/>
        <end position="536"/>
    </location>
</feature>
<feature type="transmembrane region" description="Helical" evidence="10">
    <location>
        <begin position="334"/>
        <end position="355"/>
    </location>
</feature>
<comment type="catalytic activity">
    <reaction evidence="1 10">
        <text>Cleaves type-1 transmembrane domains using a catalytic dyad composed of serine and histidine that are contributed by different transmembrane domains.</text>
        <dbReference type="EC" id="3.4.21.105"/>
    </reaction>
</comment>
<dbReference type="OrthoDB" id="2146116at2759"/>
<dbReference type="Gene3D" id="1.20.1540.10">
    <property type="entry name" value="Rhomboid-like"/>
    <property type="match status" value="1"/>
</dbReference>
<gene>
    <name evidence="13" type="ORF">CDV36_008241</name>
</gene>
<feature type="region of interest" description="Disordered" evidence="11">
    <location>
        <begin position="1"/>
        <end position="171"/>
    </location>
</feature>
<name>A0A3M2S3J2_9HYPO</name>
<comment type="similarity">
    <text evidence="3 10">Belongs to the peptidase S54 family.</text>
</comment>
<feature type="compositionally biased region" description="Polar residues" evidence="11">
    <location>
        <begin position="20"/>
        <end position="35"/>
    </location>
</feature>
<evidence type="ECO:0000313" key="14">
    <source>
        <dbReference type="Proteomes" id="UP000277212"/>
    </source>
</evidence>
<dbReference type="InterPro" id="IPR035952">
    <property type="entry name" value="Rhomboid-like_sf"/>
</dbReference>
<evidence type="ECO:0000256" key="7">
    <source>
        <dbReference type="ARBA" id="ARBA00022825"/>
    </source>
</evidence>
<feature type="compositionally biased region" description="Low complexity" evidence="11">
    <location>
        <begin position="89"/>
        <end position="107"/>
    </location>
</feature>
<feature type="transmembrane region" description="Helical" evidence="10">
    <location>
        <begin position="430"/>
        <end position="446"/>
    </location>
</feature>
<evidence type="ECO:0000256" key="3">
    <source>
        <dbReference type="ARBA" id="ARBA00009045"/>
    </source>
</evidence>
<comment type="caution">
    <text evidence="13">The sequence shown here is derived from an EMBL/GenBank/DDBJ whole genome shotgun (WGS) entry which is preliminary data.</text>
</comment>
<dbReference type="EC" id="3.4.21.105" evidence="10"/>
<reference evidence="13 14" key="1">
    <citation type="submission" date="2017-06" db="EMBL/GenBank/DDBJ databases">
        <title>Comparative genomic analysis of Ambrosia Fusariam Clade fungi.</title>
        <authorList>
            <person name="Stajich J.E."/>
            <person name="Carrillo J."/>
            <person name="Kijimoto T."/>
            <person name="Eskalen A."/>
            <person name="O'Donnell K."/>
            <person name="Kasson M."/>
        </authorList>
    </citation>
    <scope>NUCLEOTIDE SEQUENCE [LARGE SCALE GENOMIC DNA]</scope>
    <source>
        <strain evidence="13">UCR3666</strain>
    </source>
</reference>
<keyword evidence="6 10" id="KW-0378">Hydrolase</keyword>
<feature type="domain" description="Peptidase S54 rhomboid" evidence="12">
    <location>
        <begin position="332"/>
        <end position="469"/>
    </location>
</feature>
<evidence type="ECO:0000256" key="5">
    <source>
        <dbReference type="ARBA" id="ARBA00022692"/>
    </source>
</evidence>
<proteinExistence type="inferred from homology"/>
<feature type="transmembrane region" description="Helical" evidence="10">
    <location>
        <begin position="399"/>
        <end position="418"/>
    </location>
</feature>
<comment type="function">
    <text evidence="10">Serine protease involved in intramembrane proteolysis.</text>
</comment>
<dbReference type="GO" id="GO:0006508">
    <property type="term" value="P:proteolysis"/>
    <property type="evidence" value="ECO:0007669"/>
    <property type="project" value="UniProtKB-KW"/>
</dbReference>
<evidence type="ECO:0000256" key="10">
    <source>
        <dbReference type="RuleBase" id="RU362115"/>
    </source>
</evidence>
<accession>A0A3M2S3J2</accession>
<evidence type="ECO:0000256" key="4">
    <source>
        <dbReference type="ARBA" id="ARBA00022670"/>
    </source>
</evidence>
<evidence type="ECO:0000256" key="2">
    <source>
        <dbReference type="ARBA" id="ARBA00004141"/>
    </source>
</evidence>
<dbReference type="Pfam" id="PF01694">
    <property type="entry name" value="Rhomboid"/>
    <property type="match status" value="1"/>
</dbReference>
<dbReference type="AlphaFoldDB" id="A0A3M2S3J2"/>
<dbReference type="PANTHER" id="PTHR22936:SF69">
    <property type="entry name" value="RHOMBOID-LIKE PROTEIN"/>
    <property type="match status" value="1"/>
</dbReference>
<dbReference type="InterPro" id="IPR022764">
    <property type="entry name" value="Peptidase_S54_rhomboid_dom"/>
</dbReference>
<dbReference type="EMBL" id="NKUJ01000146">
    <property type="protein sequence ID" value="RMJ12116.1"/>
    <property type="molecule type" value="Genomic_DNA"/>
</dbReference>